<feature type="transmembrane region" description="Helical" evidence="4">
    <location>
        <begin position="186"/>
        <end position="204"/>
    </location>
</feature>
<evidence type="ECO:0000256" key="3">
    <source>
        <dbReference type="ARBA" id="ARBA00023136"/>
    </source>
</evidence>
<name>E4XMC5_OIKDI</name>
<keyword evidence="1 4" id="KW-0812">Transmembrane</keyword>
<comment type="subcellular location">
    <subcellularLocation>
        <location evidence="4">Membrane</location>
        <topology evidence="4">Multi-pass membrane protein</topology>
    </subcellularLocation>
</comment>
<feature type="transmembrane region" description="Helical" evidence="4">
    <location>
        <begin position="122"/>
        <end position="139"/>
    </location>
</feature>
<dbReference type="Pfam" id="PF04145">
    <property type="entry name" value="Ctr"/>
    <property type="match status" value="2"/>
</dbReference>
<dbReference type="EMBL" id="FN653076">
    <property type="protein sequence ID" value="CBY11132.1"/>
    <property type="molecule type" value="Genomic_DNA"/>
</dbReference>
<gene>
    <name evidence="5" type="ORF">GSOID_T00015312001</name>
</gene>
<keyword evidence="4" id="KW-0187">Copper transport</keyword>
<organism evidence="5">
    <name type="scientific">Oikopleura dioica</name>
    <name type="common">Tunicate</name>
    <dbReference type="NCBI Taxonomy" id="34765"/>
    <lineage>
        <taxon>Eukaryota</taxon>
        <taxon>Metazoa</taxon>
        <taxon>Chordata</taxon>
        <taxon>Tunicata</taxon>
        <taxon>Appendicularia</taxon>
        <taxon>Copelata</taxon>
        <taxon>Oikopleuridae</taxon>
        <taxon>Oikopleura</taxon>
    </lineage>
</organism>
<keyword evidence="4" id="KW-0406">Ion transport</keyword>
<keyword evidence="6" id="KW-1185">Reference proteome</keyword>
<dbReference type="AlphaFoldDB" id="E4XMC5"/>
<evidence type="ECO:0000313" key="6">
    <source>
        <dbReference type="Proteomes" id="UP000001307"/>
    </source>
</evidence>
<feature type="transmembrane region" description="Helical" evidence="4">
    <location>
        <begin position="160"/>
        <end position="180"/>
    </location>
</feature>
<dbReference type="GO" id="GO:0016020">
    <property type="term" value="C:membrane"/>
    <property type="evidence" value="ECO:0007669"/>
    <property type="project" value="UniProtKB-SubCell"/>
</dbReference>
<evidence type="ECO:0000313" key="5">
    <source>
        <dbReference type="EMBL" id="CBY11132.1"/>
    </source>
</evidence>
<evidence type="ECO:0000256" key="1">
    <source>
        <dbReference type="ARBA" id="ARBA00022692"/>
    </source>
</evidence>
<sequence>MPHSFDEKRILIFIILLLVIFISICAKAFYYDLKWHKGHDIIFGRKKEAESNLRRTLNLEKSKRELKKIMDGMEDNMNGEMDPNMHDPDEAHGSSHFLAFNKVLPIQGFIFEKWNIKNTGDVAWTCVVIGLLAFLVEFIKFGKIKISRKFKTKKWLRAGTISLLHFLQVTFSYVLMLAVMTFHPGIFFAACVGLTVGFFVFRALCSSNFTTDEDCCE</sequence>
<dbReference type="PANTHER" id="PTHR12483">
    <property type="entry name" value="SOLUTE CARRIER FAMILY 31 COPPER TRANSPORTERS"/>
    <property type="match status" value="1"/>
</dbReference>
<comment type="similarity">
    <text evidence="4">Belongs to the copper transporter (Ctr) (TC 1.A.56) family. SLC31A subfamily.</text>
</comment>
<keyword evidence="4" id="KW-0813">Transport</keyword>
<dbReference type="OrthoDB" id="161814at2759"/>
<dbReference type="Proteomes" id="UP000001307">
    <property type="component" value="Unassembled WGS sequence"/>
</dbReference>
<feature type="transmembrane region" description="Helical" evidence="4">
    <location>
        <begin position="12"/>
        <end position="30"/>
    </location>
</feature>
<reference evidence="5" key="1">
    <citation type="journal article" date="2010" name="Science">
        <title>Plasticity of animal genome architecture unmasked by rapid evolution of a pelagic tunicate.</title>
        <authorList>
            <person name="Denoeud F."/>
            <person name="Henriet S."/>
            <person name="Mungpakdee S."/>
            <person name="Aury J.M."/>
            <person name="Da Silva C."/>
            <person name="Brinkmann H."/>
            <person name="Mikhaleva J."/>
            <person name="Olsen L.C."/>
            <person name="Jubin C."/>
            <person name="Canestro C."/>
            <person name="Bouquet J.M."/>
            <person name="Danks G."/>
            <person name="Poulain J."/>
            <person name="Campsteijn C."/>
            <person name="Adamski M."/>
            <person name="Cross I."/>
            <person name="Yadetie F."/>
            <person name="Muffato M."/>
            <person name="Louis A."/>
            <person name="Butcher S."/>
            <person name="Tsagkogeorga G."/>
            <person name="Konrad A."/>
            <person name="Singh S."/>
            <person name="Jensen M.F."/>
            <person name="Cong E.H."/>
            <person name="Eikeseth-Otteraa H."/>
            <person name="Noel B."/>
            <person name="Anthouard V."/>
            <person name="Porcel B.M."/>
            <person name="Kachouri-Lafond R."/>
            <person name="Nishino A."/>
            <person name="Ugolini M."/>
            <person name="Chourrout P."/>
            <person name="Nishida H."/>
            <person name="Aasland R."/>
            <person name="Huzurbazar S."/>
            <person name="Westhof E."/>
            <person name="Delsuc F."/>
            <person name="Lehrach H."/>
            <person name="Reinhardt R."/>
            <person name="Weissenbach J."/>
            <person name="Roy S.W."/>
            <person name="Artiguenave F."/>
            <person name="Postlethwait J.H."/>
            <person name="Manak J.R."/>
            <person name="Thompson E.M."/>
            <person name="Jaillon O."/>
            <person name="Du Pasquier L."/>
            <person name="Boudinot P."/>
            <person name="Liberles D.A."/>
            <person name="Volff J.N."/>
            <person name="Philippe H."/>
            <person name="Lenhard B."/>
            <person name="Roest Crollius H."/>
            <person name="Wincker P."/>
            <person name="Chourrout D."/>
        </authorList>
    </citation>
    <scope>NUCLEOTIDE SEQUENCE [LARGE SCALE GENOMIC DNA]</scope>
</reference>
<keyword evidence="3 4" id="KW-0472">Membrane</keyword>
<dbReference type="InterPro" id="IPR007274">
    <property type="entry name" value="Cop_transporter"/>
</dbReference>
<keyword evidence="2 4" id="KW-1133">Transmembrane helix</keyword>
<protein>
    <recommendedName>
        <fullName evidence="4">Copper transport protein</fullName>
    </recommendedName>
</protein>
<evidence type="ECO:0000256" key="2">
    <source>
        <dbReference type="ARBA" id="ARBA00022989"/>
    </source>
</evidence>
<accession>E4XMC5</accession>
<proteinExistence type="inferred from homology"/>
<evidence type="ECO:0000256" key="4">
    <source>
        <dbReference type="RuleBase" id="RU367022"/>
    </source>
</evidence>
<keyword evidence="4" id="KW-0186">Copper</keyword>
<dbReference type="InParanoid" id="E4XMC5"/>
<dbReference type="GO" id="GO:0005375">
    <property type="term" value="F:copper ion transmembrane transporter activity"/>
    <property type="evidence" value="ECO:0007669"/>
    <property type="project" value="UniProtKB-UniRule"/>
</dbReference>
<comment type="caution">
    <text evidence="4">Lacks conserved residue(s) required for the propagation of feature annotation.</text>
</comment>